<evidence type="ECO:0000313" key="2">
    <source>
        <dbReference type="Proteomes" id="UP000054771"/>
    </source>
</evidence>
<gene>
    <name evidence="1" type="ORF">ASPCAL08416</name>
</gene>
<sequence length="119" mass="12990">MSVWCSIIHDSDASGSDALTPGIGRTEVSNLARLPGTNSSKNSPELAVSPDRDFIRNSRVEYGDQPWFIRRNVESTSPWLTAALADPEGRRPLKNQMGFHAIATALTSRPASDGQPIWL</sequence>
<reference evidence="2" key="1">
    <citation type="journal article" date="2016" name="Genome Announc.">
        <title>Draft genome sequences of fungus Aspergillus calidoustus.</title>
        <authorList>
            <person name="Horn F."/>
            <person name="Linde J."/>
            <person name="Mattern D.J."/>
            <person name="Walther G."/>
            <person name="Guthke R."/>
            <person name="Scherlach K."/>
            <person name="Martin K."/>
            <person name="Brakhage A.A."/>
            <person name="Petzke L."/>
            <person name="Valiante V."/>
        </authorList>
    </citation>
    <scope>NUCLEOTIDE SEQUENCE [LARGE SCALE GENOMIC DNA]</scope>
    <source>
        <strain evidence="2">SF006504</strain>
    </source>
</reference>
<dbReference type="EMBL" id="CDMC01000006">
    <property type="protein sequence ID" value="CEN61768.1"/>
    <property type="molecule type" value="Genomic_DNA"/>
</dbReference>
<dbReference type="Proteomes" id="UP000054771">
    <property type="component" value="Unassembled WGS sequence"/>
</dbReference>
<proteinExistence type="predicted"/>
<name>A0A0U5HJP3_ASPCI</name>
<evidence type="ECO:0000313" key="1">
    <source>
        <dbReference type="EMBL" id="CEN61768.1"/>
    </source>
</evidence>
<organism evidence="1 2">
    <name type="scientific">Aspergillus calidoustus</name>
    <dbReference type="NCBI Taxonomy" id="454130"/>
    <lineage>
        <taxon>Eukaryota</taxon>
        <taxon>Fungi</taxon>
        <taxon>Dikarya</taxon>
        <taxon>Ascomycota</taxon>
        <taxon>Pezizomycotina</taxon>
        <taxon>Eurotiomycetes</taxon>
        <taxon>Eurotiomycetidae</taxon>
        <taxon>Eurotiales</taxon>
        <taxon>Aspergillaceae</taxon>
        <taxon>Aspergillus</taxon>
        <taxon>Aspergillus subgen. Nidulantes</taxon>
    </lineage>
</organism>
<dbReference type="AlphaFoldDB" id="A0A0U5HJP3"/>
<protein>
    <submittedName>
        <fullName evidence="1">Uncharacterized protein</fullName>
    </submittedName>
</protein>
<accession>A0A0U5HJP3</accession>
<keyword evidence="2" id="KW-1185">Reference proteome</keyword>